<feature type="compositionally biased region" description="Low complexity" evidence="1">
    <location>
        <begin position="15"/>
        <end position="25"/>
    </location>
</feature>
<reference evidence="4 6" key="2">
    <citation type="submission" date="2018-02" db="EMBL/GenBank/DDBJ databases">
        <title>Bacteriophage NCPPB3778 and a type I-E CRISPR drive the evolution of the US Biological Select Agent, Rathayibacter toxicus.</title>
        <authorList>
            <person name="Davis E.W.II."/>
            <person name="Tabima J.F."/>
            <person name="Weisberg A.J."/>
            <person name="Lopes L.D."/>
            <person name="Wiseman M.S."/>
            <person name="Wiseman M.S."/>
            <person name="Pupko T."/>
            <person name="Belcher M.S."/>
            <person name="Sechler A.J."/>
            <person name="Tancos M.A."/>
            <person name="Schroeder B.K."/>
            <person name="Murray T.D."/>
            <person name="Luster D.G."/>
            <person name="Schneider W.L."/>
            <person name="Rogers E."/>
            <person name="Andreote F.D."/>
            <person name="Grunwald N.J."/>
            <person name="Putnam M.L."/>
            <person name="Chang J.H."/>
        </authorList>
    </citation>
    <scope>NUCLEOTIDE SEQUENCE [LARGE SCALE GENOMIC DNA]</scope>
    <source>
        <strain evidence="4 6">FH99</strain>
    </source>
</reference>
<name>A0A0C5BGC9_9MICO</name>
<dbReference type="Proteomes" id="UP000052979">
    <property type="component" value="Unassembled WGS sequence"/>
</dbReference>
<evidence type="ECO:0000313" key="5">
    <source>
        <dbReference type="Proteomes" id="UP000052979"/>
    </source>
</evidence>
<evidence type="ECO:0000256" key="2">
    <source>
        <dbReference type="SAM" id="Phobius"/>
    </source>
</evidence>
<protein>
    <submittedName>
        <fullName evidence="3">Uncharacterized protein</fullName>
    </submittedName>
</protein>
<keyword evidence="5" id="KW-1185">Reference proteome</keyword>
<sequence length="95" mass="10034">MTFYSTAPREQLPAVVDSSSSTENSSSVSFADVVTALTGIALFFLSFFIVTITSRRYGESGIDDISLLGWLAPLLAGVACLVVAIASVALRARSR</sequence>
<dbReference type="Proteomes" id="UP000237966">
    <property type="component" value="Unassembled WGS sequence"/>
</dbReference>
<evidence type="ECO:0000313" key="4">
    <source>
        <dbReference type="EMBL" id="PPI16434.1"/>
    </source>
</evidence>
<dbReference type="AlphaFoldDB" id="A0A0C5BGC9"/>
<dbReference type="PATRIC" id="fig|145458.7.peg.814"/>
<comment type="caution">
    <text evidence="3">The sequence shown here is derived from an EMBL/GenBank/DDBJ whole genome shotgun (WGS) entry which is preliminary data.</text>
</comment>
<dbReference type="RefSeq" id="WP_027692450.1">
    <property type="nucleotide sequence ID" value="NZ_CP010848.1"/>
</dbReference>
<keyword evidence="2" id="KW-0472">Membrane</keyword>
<accession>A0A0C5BGC9</accession>
<keyword evidence="2" id="KW-1133">Transmembrane helix</keyword>
<dbReference type="KEGG" id="rtx:TI83_03510"/>
<feature type="transmembrane region" description="Helical" evidence="2">
    <location>
        <begin position="30"/>
        <end position="50"/>
    </location>
</feature>
<feature type="region of interest" description="Disordered" evidence="1">
    <location>
        <begin position="1"/>
        <end position="25"/>
    </location>
</feature>
<gene>
    <name evidence="4" type="ORF">C5C51_03280</name>
    <name evidence="3" type="ORF">VT73_04530</name>
</gene>
<dbReference type="GeneID" id="93667665"/>
<reference evidence="3 5" key="1">
    <citation type="submission" date="2015-04" db="EMBL/GenBank/DDBJ databases">
        <title>Draft genome sequence of Rathayibacter toxicus strain FH-142 (AKA 70134 or CS 32), a Western Australian isolate.</title>
        <authorList>
            <consortium name="Consortium for Microbial Forensics and Genomics (microFORGE)"/>
            <person name="Knight B.M."/>
            <person name="Roberts D.P."/>
            <person name="Lin D."/>
            <person name="Hari K."/>
            <person name="Fletcher J."/>
            <person name="Melcher U."/>
            <person name="Blagden T."/>
            <person name="Luster D.G."/>
            <person name="Sechler A.J."/>
            <person name="Schneider W.L."/>
            <person name="Winegar R.A."/>
        </authorList>
    </citation>
    <scope>NUCLEOTIDE SEQUENCE [LARGE SCALE GENOMIC DNA]</scope>
    <source>
        <strain evidence="3 5">FH142</strain>
    </source>
</reference>
<dbReference type="KEGG" id="rtc:APU90_02960"/>
<keyword evidence="2" id="KW-0812">Transmembrane</keyword>
<organism evidence="3 5">
    <name type="scientific">Rathayibacter toxicus</name>
    <dbReference type="NCBI Taxonomy" id="145458"/>
    <lineage>
        <taxon>Bacteria</taxon>
        <taxon>Bacillati</taxon>
        <taxon>Actinomycetota</taxon>
        <taxon>Actinomycetes</taxon>
        <taxon>Micrococcales</taxon>
        <taxon>Microbacteriaceae</taxon>
        <taxon>Rathayibacter</taxon>
    </lineage>
</organism>
<evidence type="ECO:0000313" key="3">
    <source>
        <dbReference type="EMBL" id="KKM46305.1"/>
    </source>
</evidence>
<proteinExistence type="predicted"/>
<feature type="transmembrane region" description="Helical" evidence="2">
    <location>
        <begin position="70"/>
        <end position="90"/>
    </location>
</feature>
<dbReference type="OrthoDB" id="5125049at2"/>
<dbReference type="EMBL" id="PSWU01000004">
    <property type="protein sequence ID" value="PPI16434.1"/>
    <property type="molecule type" value="Genomic_DNA"/>
</dbReference>
<dbReference type="EMBL" id="LBFI01000024">
    <property type="protein sequence ID" value="KKM46305.1"/>
    <property type="molecule type" value="Genomic_DNA"/>
</dbReference>
<evidence type="ECO:0000256" key="1">
    <source>
        <dbReference type="SAM" id="MobiDB-lite"/>
    </source>
</evidence>
<evidence type="ECO:0000313" key="6">
    <source>
        <dbReference type="Proteomes" id="UP000237966"/>
    </source>
</evidence>